<feature type="compositionally biased region" description="Basic and acidic residues" evidence="2">
    <location>
        <begin position="226"/>
        <end position="247"/>
    </location>
</feature>
<reference evidence="3" key="1">
    <citation type="submission" date="2023-01" db="EMBL/GenBank/DDBJ databases">
        <title>Genome assembly of the deep-sea coral Lophelia pertusa.</title>
        <authorList>
            <person name="Herrera S."/>
            <person name="Cordes E."/>
        </authorList>
    </citation>
    <scope>NUCLEOTIDE SEQUENCE</scope>
    <source>
        <strain evidence="3">USNM1676648</strain>
        <tissue evidence="3">Polyp</tissue>
    </source>
</reference>
<keyword evidence="4" id="KW-1185">Reference proteome</keyword>
<dbReference type="PROSITE" id="PS50088">
    <property type="entry name" value="ANK_REPEAT"/>
    <property type="match status" value="1"/>
</dbReference>
<dbReference type="OrthoDB" id="21416at2759"/>
<dbReference type="SMART" id="SM00248">
    <property type="entry name" value="ANK"/>
    <property type="match status" value="2"/>
</dbReference>
<accession>A0A9W9ZGU1</accession>
<dbReference type="PANTHER" id="PTHR46899">
    <property type="entry name" value="PROTEIN PHOSPHATASE 1 REGULATORY SUBUNIT 27"/>
    <property type="match status" value="1"/>
</dbReference>
<name>A0A9W9ZGU1_9CNID</name>
<feature type="region of interest" description="Disordered" evidence="2">
    <location>
        <begin position="351"/>
        <end position="382"/>
    </location>
</feature>
<feature type="repeat" description="ANK" evidence="1">
    <location>
        <begin position="520"/>
        <end position="552"/>
    </location>
</feature>
<feature type="compositionally biased region" description="Basic and acidic residues" evidence="2">
    <location>
        <begin position="351"/>
        <end position="368"/>
    </location>
</feature>
<evidence type="ECO:0000313" key="3">
    <source>
        <dbReference type="EMBL" id="KAJ7381481.1"/>
    </source>
</evidence>
<feature type="region of interest" description="Disordered" evidence="2">
    <location>
        <begin position="223"/>
        <end position="247"/>
    </location>
</feature>
<dbReference type="Gene3D" id="1.25.40.20">
    <property type="entry name" value="Ankyrin repeat-containing domain"/>
    <property type="match status" value="1"/>
</dbReference>
<gene>
    <name evidence="3" type="primary">ANKS6_1</name>
    <name evidence="3" type="ORF">OS493_001625</name>
</gene>
<dbReference type="Proteomes" id="UP001163046">
    <property type="component" value="Unassembled WGS sequence"/>
</dbReference>
<dbReference type="InterPro" id="IPR002110">
    <property type="entry name" value="Ankyrin_rpt"/>
</dbReference>
<organism evidence="3 4">
    <name type="scientific">Desmophyllum pertusum</name>
    <dbReference type="NCBI Taxonomy" id="174260"/>
    <lineage>
        <taxon>Eukaryota</taxon>
        <taxon>Metazoa</taxon>
        <taxon>Cnidaria</taxon>
        <taxon>Anthozoa</taxon>
        <taxon>Hexacorallia</taxon>
        <taxon>Scleractinia</taxon>
        <taxon>Caryophylliina</taxon>
        <taxon>Caryophylliidae</taxon>
        <taxon>Desmophyllum</taxon>
    </lineage>
</organism>
<keyword evidence="1" id="KW-0040">ANK repeat</keyword>
<dbReference type="InterPro" id="IPR036770">
    <property type="entry name" value="Ankyrin_rpt-contain_sf"/>
</dbReference>
<evidence type="ECO:0000256" key="2">
    <source>
        <dbReference type="SAM" id="MobiDB-lite"/>
    </source>
</evidence>
<dbReference type="Pfam" id="PF12796">
    <property type="entry name" value="Ank_2"/>
    <property type="match status" value="1"/>
</dbReference>
<proteinExistence type="predicted"/>
<dbReference type="SUPFAM" id="SSF48403">
    <property type="entry name" value="Ankyrin repeat"/>
    <property type="match status" value="1"/>
</dbReference>
<evidence type="ECO:0000313" key="4">
    <source>
        <dbReference type="Proteomes" id="UP001163046"/>
    </source>
</evidence>
<dbReference type="AlphaFoldDB" id="A0A9W9ZGU1"/>
<dbReference type="InterPro" id="IPR053080">
    <property type="entry name" value="PP1_regulatory_subunit_27"/>
</dbReference>
<comment type="caution">
    <text evidence="3">The sequence shown here is derived from an EMBL/GenBank/DDBJ whole genome shotgun (WGS) entry which is preliminary data.</text>
</comment>
<dbReference type="EMBL" id="MU826350">
    <property type="protein sequence ID" value="KAJ7381481.1"/>
    <property type="molecule type" value="Genomic_DNA"/>
</dbReference>
<protein>
    <submittedName>
        <fullName evidence="3">Ankyrin repeat and SAM domain-containing protein 6</fullName>
    </submittedName>
</protein>
<dbReference type="PANTHER" id="PTHR46899:SF3">
    <property type="entry name" value="PROTEIN PHOSPHATASE 1 REGULATORY SUBUNIT 27"/>
    <property type="match status" value="1"/>
</dbReference>
<dbReference type="PROSITE" id="PS50297">
    <property type="entry name" value="ANK_REP_REGION"/>
    <property type="match status" value="1"/>
</dbReference>
<sequence length="602" mass="67450">MTKSSSLDCSNLDKPASLIADFDKMSMIKLKRSEPEMEEHLSDFRRRRRSLPCCLEQSNLLMEPSLENGNSDEDFRLDSTLQKTMKIKAQRSQSLPLTSSSVGEVRVPLKEEYSNWRNGEYGFRQPLRHIEKTSNEYSPQTKTSHKTRSKSLPLVLDKEGKANMSVNLIKHVTKQRGLQSHDRLHDMKPKTRRVKSLPFIIYEDFTERELLSNAQIMHIHSYAKSSDSDRKESTISNERKQLHDNGNIKHKAQLERARSLPLCLAGGHHRQISHIQEDLNKAIDSFFSNIEDKDRNVGFRGRSKSLPNILEGENVMPAVAKTLEDERDIPEIVIAEGYFSDAVGNVGCESQIDRERKQSPSREEKITNEESNSDASSDCDELESQISNTTYANDIPALATRPRGFSIPSSFKMEKIPEEPNENENCETLSSCEHGGTENRTNLICKDRLKGTMDSASPVAILNVSEEGKDTLAGQAVDDEASSARGTTAAKQQADNHSLEIFNKIVTKSSSRIRQLEFAKSSSCLHRAAANGDLEHVKLLVEGGDDVNALDESGWPVLHAAVTTGNFACGAWLVDAGADLVGYTNFVIDEYRLLCQQVYLNY</sequence>
<evidence type="ECO:0000256" key="1">
    <source>
        <dbReference type="PROSITE-ProRule" id="PRU00023"/>
    </source>
</evidence>